<evidence type="ECO:0000313" key="9">
    <source>
        <dbReference type="Proteomes" id="UP001479436"/>
    </source>
</evidence>
<dbReference type="Proteomes" id="UP001479436">
    <property type="component" value="Unassembled WGS sequence"/>
</dbReference>
<dbReference type="SMART" id="SM00702">
    <property type="entry name" value="P4Hc"/>
    <property type="match status" value="1"/>
</dbReference>
<dbReference type="PANTHER" id="PTHR10869">
    <property type="entry name" value="PROLYL 4-HYDROXYLASE ALPHA SUBUNIT"/>
    <property type="match status" value="1"/>
</dbReference>
<reference evidence="8 9" key="1">
    <citation type="submission" date="2023-04" db="EMBL/GenBank/DDBJ databases">
        <title>Genome of Basidiobolus ranarum AG-B5.</title>
        <authorList>
            <person name="Stajich J.E."/>
            <person name="Carter-House D."/>
            <person name="Gryganskyi A."/>
        </authorList>
    </citation>
    <scope>NUCLEOTIDE SEQUENCE [LARGE SCALE GENOMIC DNA]</scope>
    <source>
        <strain evidence="8 9">AG-B5</strain>
    </source>
</reference>
<feature type="region of interest" description="Disordered" evidence="6">
    <location>
        <begin position="1"/>
        <end position="29"/>
    </location>
</feature>
<organism evidence="8 9">
    <name type="scientific">Basidiobolus ranarum</name>
    <dbReference type="NCBI Taxonomy" id="34480"/>
    <lineage>
        <taxon>Eukaryota</taxon>
        <taxon>Fungi</taxon>
        <taxon>Fungi incertae sedis</taxon>
        <taxon>Zoopagomycota</taxon>
        <taxon>Entomophthoromycotina</taxon>
        <taxon>Basidiobolomycetes</taxon>
        <taxon>Basidiobolales</taxon>
        <taxon>Basidiobolaceae</taxon>
        <taxon>Basidiobolus</taxon>
    </lineage>
</organism>
<accession>A0ABR2VS21</accession>
<protein>
    <recommendedName>
        <fullName evidence="7">Fe2OG dioxygenase domain-containing protein</fullName>
    </recommendedName>
</protein>
<comment type="caution">
    <text evidence="8">The sequence shown here is derived from an EMBL/GenBank/DDBJ whole genome shotgun (WGS) entry which is preliminary data.</text>
</comment>
<keyword evidence="4" id="KW-0560">Oxidoreductase</keyword>
<dbReference type="InterPro" id="IPR005123">
    <property type="entry name" value="Oxoglu/Fe-dep_dioxygenase_dom"/>
</dbReference>
<dbReference type="PROSITE" id="PS51471">
    <property type="entry name" value="FE2OG_OXY"/>
    <property type="match status" value="1"/>
</dbReference>
<gene>
    <name evidence="8" type="ORF">K7432_012697</name>
</gene>
<dbReference type="PANTHER" id="PTHR10869:SF236">
    <property type="entry name" value="PROLYL 4-HYDROXYLASE ALPHA SUBUNIT DOMAIN-CONTAINING PROTEIN"/>
    <property type="match status" value="1"/>
</dbReference>
<feature type="compositionally biased region" description="Polar residues" evidence="6">
    <location>
        <begin position="8"/>
        <end position="22"/>
    </location>
</feature>
<dbReference type="EMBL" id="JASJQH010008014">
    <property type="protein sequence ID" value="KAK9696000.1"/>
    <property type="molecule type" value="Genomic_DNA"/>
</dbReference>
<dbReference type="InterPro" id="IPR006620">
    <property type="entry name" value="Pro_4_hyd_alph"/>
</dbReference>
<feature type="domain" description="Fe2OG dioxygenase" evidence="7">
    <location>
        <begin position="136"/>
        <end position="243"/>
    </location>
</feature>
<evidence type="ECO:0000256" key="1">
    <source>
        <dbReference type="ARBA" id="ARBA00001961"/>
    </source>
</evidence>
<evidence type="ECO:0000259" key="7">
    <source>
        <dbReference type="PROSITE" id="PS51471"/>
    </source>
</evidence>
<evidence type="ECO:0000256" key="5">
    <source>
        <dbReference type="ARBA" id="ARBA00023004"/>
    </source>
</evidence>
<dbReference type="Pfam" id="PF13640">
    <property type="entry name" value="2OG-FeII_Oxy_3"/>
    <property type="match status" value="1"/>
</dbReference>
<comment type="cofactor">
    <cofactor evidence="1">
        <name>L-ascorbate</name>
        <dbReference type="ChEBI" id="CHEBI:38290"/>
    </cofactor>
</comment>
<keyword evidence="3" id="KW-0223">Dioxygenase</keyword>
<evidence type="ECO:0000256" key="4">
    <source>
        <dbReference type="ARBA" id="ARBA00023002"/>
    </source>
</evidence>
<keyword evidence="9" id="KW-1185">Reference proteome</keyword>
<evidence type="ECO:0000313" key="8">
    <source>
        <dbReference type="EMBL" id="KAK9696000.1"/>
    </source>
</evidence>
<evidence type="ECO:0000256" key="6">
    <source>
        <dbReference type="SAM" id="MobiDB-lite"/>
    </source>
</evidence>
<name>A0ABR2VS21_9FUNG</name>
<proteinExistence type="predicted"/>
<dbReference type="Gene3D" id="2.60.120.620">
    <property type="entry name" value="q2cbj1_9rhob like domain"/>
    <property type="match status" value="1"/>
</dbReference>
<evidence type="ECO:0000256" key="3">
    <source>
        <dbReference type="ARBA" id="ARBA00022964"/>
    </source>
</evidence>
<evidence type="ECO:0000256" key="2">
    <source>
        <dbReference type="ARBA" id="ARBA00022723"/>
    </source>
</evidence>
<keyword evidence="5" id="KW-0408">Iron</keyword>
<dbReference type="InterPro" id="IPR045054">
    <property type="entry name" value="P4HA-like"/>
</dbReference>
<keyword evidence="2" id="KW-0479">Metal-binding</keyword>
<sequence length="244" mass="28047">MAPPKNKPLTNKRQVKNQTNTSQRKKKVNEITEDTPLIWPRLSTKTNLQLEELLKSQIYIIEDFFTAKECKQLIQFSEETLHFQPAVKGLIPKKGEAFRDNDRFSIKDASFAQCIWENGIKELCENWSAGTKKAVGLNDNIRLYKYNPGQKFDQHYDDSVKDSQGRTSEFTLLIYLNGVDDTDFPLRGGETVFYSMKPKDPPLSYKPIRGSALLHRHGAKCLLHEGKEVLSGVKYVLRSDLMYN</sequence>
<dbReference type="InterPro" id="IPR044862">
    <property type="entry name" value="Pro_4_hyd_alph_FE2OG_OXY"/>
</dbReference>